<dbReference type="EMBL" id="BMDO01000015">
    <property type="protein sequence ID" value="GGI52683.1"/>
    <property type="molecule type" value="Genomic_DNA"/>
</dbReference>
<gene>
    <name evidence="1" type="ORF">GCM10011425_38950</name>
</gene>
<accession>A0A917N387</accession>
<proteinExistence type="predicted"/>
<organism evidence="1 2">
    <name type="scientific">Mucilaginibacter galii</name>
    <dbReference type="NCBI Taxonomy" id="2005073"/>
    <lineage>
        <taxon>Bacteria</taxon>
        <taxon>Pseudomonadati</taxon>
        <taxon>Bacteroidota</taxon>
        <taxon>Sphingobacteriia</taxon>
        <taxon>Sphingobacteriales</taxon>
        <taxon>Sphingobacteriaceae</taxon>
        <taxon>Mucilaginibacter</taxon>
    </lineage>
</organism>
<name>A0A917N387_9SPHI</name>
<evidence type="ECO:0000313" key="1">
    <source>
        <dbReference type="EMBL" id="GGI52683.1"/>
    </source>
</evidence>
<reference evidence="1" key="1">
    <citation type="journal article" date="2014" name="Int. J. Syst. Evol. Microbiol.">
        <title>Complete genome sequence of Corynebacterium casei LMG S-19264T (=DSM 44701T), isolated from a smear-ripened cheese.</title>
        <authorList>
            <consortium name="US DOE Joint Genome Institute (JGI-PGF)"/>
            <person name="Walter F."/>
            <person name="Albersmeier A."/>
            <person name="Kalinowski J."/>
            <person name="Ruckert C."/>
        </authorList>
    </citation>
    <scope>NUCLEOTIDE SEQUENCE</scope>
    <source>
        <strain evidence="1">CCM 8711</strain>
    </source>
</reference>
<comment type="caution">
    <text evidence="1">The sequence shown here is derived from an EMBL/GenBank/DDBJ whole genome shotgun (WGS) entry which is preliminary data.</text>
</comment>
<dbReference type="AlphaFoldDB" id="A0A917N387"/>
<keyword evidence="2" id="KW-1185">Reference proteome</keyword>
<reference evidence="1" key="2">
    <citation type="submission" date="2020-09" db="EMBL/GenBank/DDBJ databases">
        <authorList>
            <person name="Sun Q."/>
            <person name="Sedlacek I."/>
        </authorList>
    </citation>
    <scope>NUCLEOTIDE SEQUENCE</scope>
    <source>
        <strain evidence="1">CCM 8711</strain>
    </source>
</reference>
<sequence length="137" mass="15553">MLSGGVNFQSKTVAHWVDYLLDAMMKINKMKIDEAKAVLAHLDRHGYDEISTLNVRSTLTAYSAVMQKKETVNDQIDIMRISKGIQISDIMFLDKERKFELNRTKLADKYQVKLFSGTKKDVIDCVTFLADFVGKGA</sequence>
<evidence type="ECO:0000313" key="2">
    <source>
        <dbReference type="Proteomes" id="UP000662074"/>
    </source>
</evidence>
<dbReference type="Proteomes" id="UP000662074">
    <property type="component" value="Unassembled WGS sequence"/>
</dbReference>
<protein>
    <submittedName>
        <fullName evidence="1">Uncharacterized protein</fullName>
    </submittedName>
</protein>